<evidence type="ECO:0000256" key="3">
    <source>
        <dbReference type="ARBA" id="ARBA00022808"/>
    </source>
</evidence>
<dbReference type="CDD" id="cd00332">
    <property type="entry name" value="PAL-HAL"/>
    <property type="match status" value="1"/>
</dbReference>
<dbReference type="HOGENOM" id="CLU_014801_4_0_11"/>
<reference evidence="10 11" key="1">
    <citation type="submission" date="2013-07" db="EMBL/GenBank/DDBJ databases">
        <authorList>
            <consortium name="DOE Joint Genome Institute"/>
            <person name="Eisen J."/>
            <person name="Huntemann M."/>
            <person name="Han J."/>
            <person name="Chen A."/>
            <person name="Kyrpides N."/>
            <person name="Mavromatis K."/>
            <person name="Markowitz V."/>
            <person name="Palaniappan K."/>
            <person name="Ivanova N."/>
            <person name="Schaumberg A."/>
            <person name="Pati A."/>
            <person name="Liolios K."/>
            <person name="Nordberg H.P."/>
            <person name="Cantor M.N."/>
            <person name="Hua S.X."/>
            <person name="Woyke T."/>
        </authorList>
    </citation>
    <scope>NUCLEOTIDE SEQUENCE [LARGE SCALE GENOMIC DNA]</scope>
    <source>
        <strain evidence="10 11">DSM 44712</strain>
    </source>
</reference>
<dbReference type="PANTHER" id="PTHR10362">
    <property type="entry name" value="HISTIDINE AMMONIA-LYASE"/>
    <property type="match status" value="1"/>
</dbReference>
<comment type="catalytic activity">
    <reaction evidence="5 8">
        <text>L-histidine = trans-urocanate + NH4(+)</text>
        <dbReference type="Rhea" id="RHEA:21232"/>
        <dbReference type="ChEBI" id="CHEBI:17771"/>
        <dbReference type="ChEBI" id="CHEBI:28938"/>
        <dbReference type="ChEBI" id="CHEBI:57595"/>
        <dbReference type="EC" id="4.3.1.3"/>
    </reaction>
</comment>
<dbReference type="AlphaFoldDB" id="A0A010YLF7"/>
<comment type="similarity">
    <text evidence="7">Belongs to the PAL/histidase family.</text>
</comment>
<dbReference type="GO" id="GO:0004397">
    <property type="term" value="F:histidine ammonia-lyase activity"/>
    <property type="evidence" value="ECO:0007669"/>
    <property type="project" value="UniProtKB-UniRule"/>
</dbReference>
<comment type="pathway">
    <text evidence="1 8">Amino-acid degradation; L-histidine degradation into L-glutamate; N-formimidoyl-L-glutamate from L-histidine: step 1/3.</text>
</comment>
<evidence type="ECO:0000256" key="9">
    <source>
        <dbReference type="RuleBase" id="RU004480"/>
    </source>
</evidence>
<evidence type="ECO:0000313" key="11">
    <source>
        <dbReference type="Proteomes" id="UP000021053"/>
    </source>
</evidence>
<comment type="subcellular location">
    <subcellularLocation>
        <location evidence="9">Cytoplasm</location>
    </subcellularLocation>
</comment>
<comment type="caution">
    <text evidence="10">The sequence shown here is derived from an EMBL/GenBank/DDBJ whole genome shotgun (WGS) entry which is preliminary data.</text>
</comment>
<protein>
    <recommendedName>
        <fullName evidence="2 6">Histidine ammonia-lyase</fullName>
        <ecNumber evidence="2 6">4.3.1.3</ecNumber>
    </recommendedName>
</protein>
<evidence type="ECO:0000256" key="8">
    <source>
        <dbReference type="RuleBase" id="RU004479"/>
    </source>
</evidence>
<evidence type="ECO:0000256" key="6">
    <source>
        <dbReference type="NCBIfam" id="TIGR01225"/>
    </source>
</evidence>
<proteinExistence type="inferred from homology"/>
<dbReference type="InterPro" id="IPR008948">
    <property type="entry name" value="L-Aspartase-like"/>
</dbReference>
<dbReference type="InterPro" id="IPR005921">
    <property type="entry name" value="HutH"/>
</dbReference>
<dbReference type="GO" id="GO:0005737">
    <property type="term" value="C:cytoplasm"/>
    <property type="evidence" value="ECO:0007669"/>
    <property type="project" value="UniProtKB-SubCell"/>
</dbReference>
<dbReference type="SUPFAM" id="SSF48557">
    <property type="entry name" value="L-aspartase-like"/>
    <property type="match status" value="1"/>
</dbReference>
<evidence type="ECO:0000256" key="4">
    <source>
        <dbReference type="ARBA" id="ARBA00023239"/>
    </source>
</evidence>
<dbReference type="GO" id="GO:0019556">
    <property type="term" value="P:L-histidine catabolic process to glutamate and formamide"/>
    <property type="evidence" value="ECO:0007669"/>
    <property type="project" value="UniProtKB-UniPathway"/>
</dbReference>
<dbReference type="PROSITE" id="PS00488">
    <property type="entry name" value="PAL_HISTIDASE"/>
    <property type="match status" value="1"/>
</dbReference>
<dbReference type="InterPro" id="IPR022313">
    <property type="entry name" value="Phe/His_NH3-lyase_AS"/>
</dbReference>
<dbReference type="FunFam" id="1.10.275.10:FF:000005">
    <property type="entry name" value="Histidine ammonia-lyase"/>
    <property type="match status" value="1"/>
</dbReference>
<evidence type="ECO:0000313" key="10">
    <source>
        <dbReference type="EMBL" id="EXG81065.1"/>
    </source>
</evidence>
<dbReference type="UniPathway" id="UPA00379">
    <property type="reaction ID" value="UER00549"/>
</dbReference>
<evidence type="ECO:0000256" key="1">
    <source>
        <dbReference type="ARBA" id="ARBA00005113"/>
    </source>
</evidence>
<dbReference type="EC" id="4.3.1.3" evidence="2 6"/>
<dbReference type="GO" id="GO:0019557">
    <property type="term" value="P:L-histidine catabolic process to glutamate and formate"/>
    <property type="evidence" value="ECO:0007669"/>
    <property type="project" value="UniProtKB-UniPathway"/>
</dbReference>
<dbReference type="Proteomes" id="UP000021053">
    <property type="component" value="Unassembled WGS sequence"/>
</dbReference>
<dbReference type="Gene3D" id="1.10.275.10">
    <property type="entry name" value="Fumarase/aspartase (N-terminal domain)"/>
    <property type="match status" value="1"/>
</dbReference>
<dbReference type="EMBL" id="JFBT01000001">
    <property type="protein sequence ID" value="EXG81065.1"/>
    <property type="molecule type" value="Genomic_DNA"/>
</dbReference>
<dbReference type="Gene3D" id="1.20.200.10">
    <property type="entry name" value="Fumarase/aspartase (Central domain)"/>
    <property type="match status" value="1"/>
</dbReference>
<keyword evidence="4 7" id="KW-0456">Lyase</keyword>
<dbReference type="NCBIfam" id="NF006871">
    <property type="entry name" value="PRK09367.1"/>
    <property type="match status" value="1"/>
</dbReference>
<name>A0A010YLF7_9ACTN</name>
<keyword evidence="3 8" id="KW-0369">Histidine metabolism</keyword>
<keyword evidence="11" id="KW-1185">Reference proteome</keyword>
<evidence type="ECO:0000256" key="7">
    <source>
        <dbReference type="RuleBase" id="RU003954"/>
    </source>
</evidence>
<gene>
    <name evidence="10" type="ORF">CryarDRAFT_2160</name>
</gene>
<dbReference type="NCBIfam" id="TIGR01225">
    <property type="entry name" value="hutH"/>
    <property type="match status" value="1"/>
</dbReference>
<dbReference type="InterPro" id="IPR001106">
    <property type="entry name" value="Aromatic_Lyase"/>
</dbReference>
<dbReference type="Pfam" id="PF00221">
    <property type="entry name" value="Lyase_aromatic"/>
    <property type="match status" value="1"/>
</dbReference>
<organism evidence="10 11">
    <name type="scientific">Cryptosporangium arvum DSM 44712</name>
    <dbReference type="NCBI Taxonomy" id="927661"/>
    <lineage>
        <taxon>Bacteria</taxon>
        <taxon>Bacillati</taxon>
        <taxon>Actinomycetota</taxon>
        <taxon>Actinomycetes</taxon>
        <taxon>Cryptosporangiales</taxon>
        <taxon>Cryptosporangiaceae</taxon>
        <taxon>Cryptosporangium</taxon>
    </lineage>
</organism>
<accession>A0A010YLF7</accession>
<evidence type="ECO:0000256" key="5">
    <source>
        <dbReference type="ARBA" id="ARBA00049269"/>
    </source>
</evidence>
<dbReference type="InterPro" id="IPR024083">
    <property type="entry name" value="Fumarase/histidase_N"/>
</dbReference>
<sequence length="522" mass="53515">MDGMGDAVLVGAVLVGARPLEPDDVVAVARNDAPVALAPSAEQAIEASARVIEALAGDDTPHYGVSTGFGALATRHIPPDRRVALQHGLIRSHAAGSGPEVEREVVRALMLLRLATLATGRTGVRLSTARAYAGMLNAGITPVVHEYGSLGCSGDLAPLAHCALALTGEGRVTDALGNVGDASDALAEAGLTPVALREKEGLALINGTDGMLGQLLLAAADLRRLLRTADLTAAMSVEALLGTDAVFAADLQALRPHPGQAASASNLRSVLASSGIMASHRDPHACTRVQDAYSLRCAPQVHGAARDTLAHASAVASRELASAVDNPVVTVDGRVESNGNFHGAPVGYVLDFLAIAVADVASMSERRTDRMLDVARSHGLPPFLSHDAGVDSGYMIAQYTQAAVVSELKRLAAPASVDSIPSSAMQEDHVSMGWSAARKLRRAIDGLTRVLAIELLTAARALDLRAPLTPAPATAAVVARLRESAPGPGPDRYLAPEIESAVALVTSGAAIAAAETTTGPLA</sequence>
<dbReference type="PATRIC" id="fig|927661.3.peg.2126"/>
<evidence type="ECO:0000256" key="2">
    <source>
        <dbReference type="ARBA" id="ARBA00012994"/>
    </source>
</evidence>